<feature type="repeat" description="TPR" evidence="9">
    <location>
        <begin position="618"/>
        <end position="651"/>
    </location>
</feature>
<evidence type="ECO:0000256" key="1">
    <source>
        <dbReference type="ARBA" id="ARBA00004286"/>
    </source>
</evidence>
<dbReference type="SMART" id="SM00369">
    <property type="entry name" value="LRR_TYP"/>
    <property type="match status" value="5"/>
</dbReference>
<dbReference type="InterPro" id="IPR011990">
    <property type="entry name" value="TPR-like_helical_dom_sf"/>
</dbReference>
<evidence type="ECO:0000256" key="8">
    <source>
        <dbReference type="ARBA" id="ARBA00023204"/>
    </source>
</evidence>
<dbReference type="Gene3D" id="1.25.40.10">
    <property type="entry name" value="Tetratricopeptide repeat domain"/>
    <property type="match status" value="2"/>
</dbReference>
<evidence type="ECO:0000256" key="3">
    <source>
        <dbReference type="ARBA" id="ARBA00022454"/>
    </source>
</evidence>
<feature type="transmembrane region" description="Helical" evidence="10">
    <location>
        <begin position="1259"/>
        <end position="1283"/>
    </location>
</feature>
<reference evidence="11" key="1">
    <citation type="submission" date="2021-02" db="EMBL/GenBank/DDBJ databases">
        <authorList>
            <person name="Nowell W R."/>
        </authorList>
    </citation>
    <scope>NUCLEOTIDE SEQUENCE</scope>
</reference>
<evidence type="ECO:0000256" key="6">
    <source>
        <dbReference type="ARBA" id="ARBA00022763"/>
    </source>
</evidence>
<dbReference type="Pfam" id="PF13424">
    <property type="entry name" value="TPR_12"/>
    <property type="match status" value="2"/>
</dbReference>
<keyword evidence="9" id="KW-0802">TPR repeat</keyword>
<keyword evidence="10" id="KW-0472">Membrane</keyword>
<gene>
    <name evidence="11" type="ORF">LUA448_LOCUS22422</name>
</gene>
<dbReference type="Gene3D" id="3.80.10.10">
    <property type="entry name" value="Ribonuclease Inhibitor"/>
    <property type="match status" value="1"/>
</dbReference>
<dbReference type="PANTHER" id="PTHR45712">
    <property type="entry name" value="AGAP008170-PA"/>
    <property type="match status" value="1"/>
</dbReference>
<evidence type="ECO:0000256" key="4">
    <source>
        <dbReference type="ARBA" id="ARBA00022614"/>
    </source>
</evidence>
<dbReference type="Gene3D" id="3.90.176.10">
    <property type="entry name" value="Toxin ADP-ribosyltransferase, Chain A, domain 1"/>
    <property type="match status" value="1"/>
</dbReference>
<dbReference type="InterPro" id="IPR032675">
    <property type="entry name" value="LRR_dom_sf"/>
</dbReference>
<dbReference type="Proteomes" id="UP000663833">
    <property type="component" value="Unassembled WGS sequence"/>
</dbReference>
<dbReference type="InterPro" id="IPR001611">
    <property type="entry name" value="Leu-rich_rpt"/>
</dbReference>
<evidence type="ECO:0000256" key="10">
    <source>
        <dbReference type="SAM" id="Phobius"/>
    </source>
</evidence>
<accession>A0A818EFE2</accession>
<name>A0A818EFE2_9BILA</name>
<keyword evidence="5" id="KW-0677">Repeat</keyword>
<evidence type="ECO:0000313" key="12">
    <source>
        <dbReference type="Proteomes" id="UP000663833"/>
    </source>
</evidence>
<dbReference type="PROSITE" id="PS51996">
    <property type="entry name" value="TR_MART"/>
    <property type="match status" value="1"/>
</dbReference>
<evidence type="ECO:0000256" key="5">
    <source>
        <dbReference type="ARBA" id="ARBA00022737"/>
    </source>
</evidence>
<keyword evidence="6" id="KW-0227">DNA damage</keyword>
<keyword evidence="7" id="KW-0156">Chromatin regulator</keyword>
<feature type="repeat" description="TPR" evidence="9">
    <location>
        <begin position="576"/>
        <end position="609"/>
    </location>
</feature>
<dbReference type="GO" id="GO:0006325">
    <property type="term" value="P:chromatin organization"/>
    <property type="evidence" value="ECO:0007669"/>
    <property type="project" value="UniProtKB-KW"/>
</dbReference>
<protein>
    <submittedName>
        <fullName evidence="11">Uncharacterized protein</fullName>
    </submittedName>
</protein>
<dbReference type="InterPro" id="IPR050333">
    <property type="entry name" value="SLRP"/>
</dbReference>
<dbReference type="PROSITE" id="PS51450">
    <property type="entry name" value="LRR"/>
    <property type="match status" value="1"/>
</dbReference>
<feature type="repeat" description="TPR" evidence="9">
    <location>
        <begin position="449"/>
        <end position="482"/>
    </location>
</feature>
<keyword evidence="10" id="KW-1133">Transmembrane helix</keyword>
<sequence length="1392" mass="160585">MMTDECVSNLSNDSFIVWLDNGIEKSRSSREIKSLIRQLARGRLFTSADPDECVDYILDELATKNVCFIVSNALGRNVVPLIYGLPQIQKIYVFCGNRQAAESWVKPHFKISGIFTEKKKLLHQIGNDIDLYGKDDDLPMSVFHLAEREQTLQNLTQESSTFMWYRAILMVLRSMAKYYNSKTDMIAESKANYHRDEIEQKKIKLFEDTYCPTEAFWWYTYDSFLYRLLNKALRTQDIEIIFKFRFFINDLCNQIEQSYYRYLERHSSDTNHELTVYRGQRLSMAEVNLMKNNVNELISMNSFLSATLNKEIALIFADTSDQSKEPSPLQSVLFIIDISNMSKEMTSFAFIQNYACCPDEEEVIFSIGAIFKVQSVELHEKMWHVHLKLSKEQNQLSQHLSDHMIKQIGVKPSPLSFGWFLYRVNEFNKAERYAKMMLEQLPPMDRGIGDAYNLLGLIYKDTRQVQLAIECYEKALQIYSSSNRHTSPQVIATHCNLGLAYLALGDDEKAENQQNQAEMKLYNSSQTQNSLLKATVESLKAKIENKCGDKTSALETLERVLESKRSKLSPVHPSVASTLNEIGKVHEDMGYYVKALECFQEALNIGIKTLTPNHLDLADYHTNIARVLSQREQYRLALKHFESALAIVADDEREMTDSILTLQNCSVVFILLLFPAQLFSINFKTACDLLNLPRECHCQRTRTMALFSSNETRLRCRQLTDVTTNHRWSSVLYDHLAFETFNDNLTVHRLVFSNIIARTLRFNAQYLILNDHTFDSGYVGQLAITHQDTYGRIHFEFNGQIFYGTMITNLYFKLIDFEMPINEVTFANSKIYSFLIRSSKFYGFTNQNGEIASKSLTKMQYDHFLEYDILLPINQKQVPNQLLDSNDESSSMESEKSVTMNVTLMTNPVYITIFTIISSINTINLTESYFPNNIVYSQTEEIELSYNKINSLNAHTFRHLRQFKGRLILRNNHIKYLHPYAFKDLLLLKTLSLAKNSIQDLSSIHFKELNQLYELDLGYNQINELNNYTFQHLYNLRILYLNHNPLEIIHSDAFSNLTQLKQIHFQGVEFIHLIDQQYLQWIWNLASLHVIHLLKTDFDLSDVAFCMLSHYNQTLFHVSHQHFCSCNIHYFNFNQRSIENYSNSISKSTRNYLRLTPICNEKETESILKQQINDSDLVFQGLEDKCDYKIMFLDCDAMTTTTTTTTTIETTSVSNVYTDTSFAPPVLTDATSEIPVPALATWSTPQVPNESPFNNLKKLFTVLSTLLAITVGAIAGVFFWYRFKAIIKQRRKKKNLIEQQRHFNSPVLNNHNSGAGQYASSDTLGSIHSARLSGSKSHSETYVEPATLQASSLYKNIEAIDSDPVENFIDDESLHQDSTDNSLTEIPAVTQC</sequence>
<dbReference type="SMART" id="SM00028">
    <property type="entry name" value="TPR"/>
    <property type="match status" value="5"/>
</dbReference>
<dbReference type="EMBL" id="CAJNYD010002919">
    <property type="protein sequence ID" value="CAF3457885.1"/>
    <property type="molecule type" value="Genomic_DNA"/>
</dbReference>
<evidence type="ECO:0000313" key="11">
    <source>
        <dbReference type="EMBL" id="CAF3457885.1"/>
    </source>
</evidence>
<keyword evidence="8" id="KW-0234">DNA repair</keyword>
<dbReference type="SUPFAM" id="SSF52058">
    <property type="entry name" value="L domain-like"/>
    <property type="match status" value="1"/>
</dbReference>
<keyword evidence="4" id="KW-0433">Leucine-rich repeat</keyword>
<evidence type="ECO:0000256" key="9">
    <source>
        <dbReference type="PROSITE-ProRule" id="PRU00339"/>
    </source>
</evidence>
<dbReference type="InterPro" id="IPR019734">
    <property type="entry name" value="TPR_rpt"/>
</dbReference>
<dbReference type="GO" id="GO:0005694">
    <property type="term" value="C:chromosome"/>
    <property type="evidence" value="ECO:0007669"/>
    <property type="project" value="UniProtKB-SubCell"/>
</dbReference>
<proteinExistence type="inferred from homology"/>
<comment type="caution">
    <text evidence="11">The sequence shown here is derived from an EMBL/GenBank/DDBJ whole genome shotgun (WGS) entry which is preliminary data.</text>
</comment>
<keyword evidence="3" id="KW-0158">Chromosome</keyword>
<keyword evidence="10" id="KW-0812">Transmembrane</keyword>
<comment type="similarity">
    <text evidence="2">Belongs to the Tonsoku family.</text>
</comment>
<comment type="subcellular location">
    <subcellularLocation>
        <location evidence="1">Chromosome</location>
    </subcellularLocation>
</comment>
<dbReference type="PROSITE" id="PS50005">
    <property type="entry name" value="TPR"/>
    <property type="match status" value="3"/>
</dbReference>
<dbReference type="InterPro" id="IPR003591">
    <property type="entry name" value="Leu-rich_rpt_typical-subtyp"/>
</dbReference>
<dbReference type="Pfam" id="PF13855">
    <property type="entry name" value="LRR_8"/>
    <property type="match status" value="1"/>
</dbReference>
<dbReference type="GO" id="GO:0006281">
    <property type="term" value="P:DNA repair"/>
    <property type="evidence" value="ECO:0007669"/>
    <property type="project" value="UniProtKB-KW"/>
</dbReference>
<dbReference type="SUPFAM" id="SSF56399">
    <property type="entry name" value="ADP-ribosylation"/>
    <property type="match status" value="1"/>
</dbReference>
<organism evidence="11 12">
    <name type="scientific">Rotaria socialis</name>
    <dbReference type="NCBI Taxonomy" id="392032"/>
    <lineage>
        <taxon>Eukaryota</taxon>
        <taxon>Metazoa</taxon>
        <taxon>Spiralia</taxon>
        <taxon>Gnathifera</taxon>
        <taxon>Rotifera</taxon>
        <taxon>Eurotatoria</taxon>
        <taxon>Bdelloidea</taxon>
        <taxon>Philodinida</taxon>
        <taxon>Philodinidae</taxon>
        <taxon>Rotaria</taxon>
    </lineage>
</organism>
<evidence type="ECO:0000256" key="7">
    <source>
        <dbReference type="ARBA" id="ARBA00022853"/>
    </source>
</evidence>
<dbReference type="PANTHER" id="PTHR45712:SF22">
    <property type="entry name" value="INSULIN-LIKE GROWTH FACTOR-BINDING PROTEIN COMPLEX ACID LABILE SUBUNIT"/>
    <property type="match status" value="1"/>
</dbReference>
<dbReference type="SUPFAM" id="SSF48452">
    <property type="entry name" value="TPR-like"/>
    <property type="match status" value="1"/>
</dbReference>
<evidence type="ECO:0000256" key="2">
    <source>
        <dbReference type="ARBA" id="ARBA00010999"/>
    </source>
</evidence>